<evidence type="ECO:0000256" key="5">
    <source>
        <dbReference type="ARBA" id="ARBA00023163"/>
    </source>
</evidence>
<dbReference type="Pfam" id="PF07544">
    <property type="entry name" value="Med9"/>
    <property type="match status" value="1"/>
</dbReference>
<dbReference type="AlphaFoldDB" id="A0A4T0JFH8"/>
<keyword evidence="6 7" id="KW-0539">Nucleus</keyword>
<evidence type="ECO:0000256" key="6">
    <source>
        <dbReference type="ARBA" id="ARBA00023242"/>
    </source>
</evidence>
<comment type="function">
    <text evidence="7">Component of the Mediator complex, a coactivator involved in the regulated transcription of nearly all RNA polymerase II-dependent genes. Mediator functions as a bridge to convey information from gene-specific regulatory proteins to the basal RNA polymerase II transcription machinery. Mediator is recruited to promoters by direct interactions with regulatory proteins and serves as a scaffold for the assembly of a functional preinitiation complex with RNA polymerase II and the general transcription factors.</text>
</comment>
<keyword evidence="4 7" id="KW-0010">Activator</keyword>
<evidence type="ECO:0000256" key="2">
    <source>
        <dbReference type="ARBA" id="ARBA00008089"/>
    </source>
</evidence>
<comment type="caution">
    <text evidence="8">The sequence shown here is derived from an EMBL/GenBank/DDBJ whole genome shotgun (WGS) entry which is preliminary data.</text>
</comment>
<keyword evidence="5 7" id="KW-0804">Transcription</keyword>
<keyword evidence="3 7" id="KW-0805">Transcription regulation</keyword>
<evidence type="ECO:0000256" key="4">
    <source>
        <dbReference type="ARBA" id="ARBA00023159"/>
    </source>
</evidence>
<evidence type="ECO:0000313" key="8">
    <source>
        <dbReference type="EMBL" id="TIB13032.1"/>
    </source>
</evidence>
<evidence type="ECO:0000256" key="7">
    <source>
        <dbReference type="RuleBase" id="RU364145"/>
    </source>
</evidence>
<proteinExistence type="inferred from homology"/>
<dbReference type="GO" id="GO:0006357">
    <property type="term" value="P:regulation of transcription by RNA polymerase II"/>
    <property type="evidence" value="ECO:0007669"/>
    <property type="project" value="InterPro"/>
</dbReference>
<protein>
    <recommendedName>
        <fullName evidence="7">Mediator of RNA polymerase II transcription subunit 9</fullName>
    </recommendedName>
    <alternativeName>
        <fullName evidence="7">Mediator complex subunit 9</fullName>
    </alternativeName>
</protein>
<comment type="subunit">
    <text evidence="7">Component of the Mediator complex.</text>
</comment>
<comment type="similarity">
    <text evidence="2 7">Belongs to the Mediator complex subunit 9 family.</text>
</comment>
<evidence type="ECO:0000313" key="9">
    <source>
        <dbReference type="Proteomes" id="UP000306954"/>
    </source>
</evidence>
<dbReference type="Proteomes" id="UP000306954">
    <property type="component" value="Unassembled WGS sequence"/>
</dbReference>
<comment type="subcellular location">
    <subcellularLocation>
        <location evidence="1 7">Nucleus</location>
    </subcellularLocation>
</comment>
<organism evidence="8 9">
    <name type="scientific">Wallemia ichthyophaga</name>
    <dbReference type="NCBI Taxonomy" id="245174"/>
    <lineage>
        <taxon>Eukaryota</taxon>
        <taxon>Fungi</taxon>
        <taxon>Dikarya</taxon>
        <taxon>Basidiomycota</taxon>
        <taxon>Wallemiomycotina</taxon>
        <taxon>Wallemiomycetes</taxon>
        <taxon>Wallemiales</taxon>
        <taxon>Wallemiaceae</taxon>
        <taxon>Wallemia</taxon>
    </lineage>
</organism>
<dbReference type="EMBL" id="SPOF01000016">
    <property type="protein sequence ID" value="TIB13032.1"/>
    <property type="molecule type" value="Genomic_DNA"/>
</dbReference>
<dbReference type="GO" id="GO:0016592">
    <property type="term" value="C:mediator complex"/>
    <property type="evidence" value="ECO:0007669"/>
    <property type="project" value="InterPro"/>
</dbReference>
<evidence type="ECO:0000256" key="1">
    <source>
        <dbReference type="ARBA" id="ARBA00004123"/>
    </source>
</evidence>
<sequence length="93" mass="10251">MADDSFGSLLPLIAQTTEHISSGNTQAASKAAKELKTNLDKSHEKVRNIQGANLTKEDQLKLIEELTKIREQKLKTVENIERGMLASGTESKE</sequence>
<evidence type="ECO:0000256" key="3">
    <source>
        <dbReference type="ARBA" id="ARBA00023015"/>
    </source>
</evidence>
<accession>A0A4T0JFH8</accession>
<gene>
    <name evidence="7" type="primary">MED9</name>
    <name evidence="8" type="ORF">E3P90_01813</name>
</gene>
<dbReference type="InterPro" id="IPR011425">
    <property type="entry name" value="Med9"/>
</dbReference>
<name>A0A4T0JFH8_WALIC</name>
<reference evidence="8 9" key="1">
    <citation type="submission" date="2019-03" db="EMBL/GenBank/DDBJ databases">
        <title>Sequencing 23 genomes of Wallemia ichthyophaga.</title>
        <authorList>
            <person name="Gostincar C."/>
        </authorList>
    </citation>
    <scope>NUCLEOTIDE SEQUENCE [LARGE SCALE GENOMIC DNA]</scope>
    <source>
        <strain evidence="8 9">EXF-8621</strain>
    </source>
</reference>
<dbReference type="GO" id="GO:0003712">
    <property type="term" value="F:transcription coregulator activity"/>
    <property type="evidence" value="ECO:0007669"/>
    <property type="project" value="InterPro"/>
</dbReference>